<sequence length="69" mass="7187">MGSRHNTREATIKALGQRRSMIEAAATTVVVVIRNGKVIIKLTHTSGGTGVRAPIIASGLTISAFCPLS</sequence>
<keyword evidence="3" id="KW-1185">Reference proteome</keyword>
<accession>G7IWJ9</accession>
<dbReference type="Proteomes" id="UP000002051">
    <property type="component" value="Chromosome 3"/>
</dbReference>
<evidence type="ECO:0000313" key="3">
    <source>
        <dbReference type="Proteomes" id="UP000002051"/>
    </source>
</evidence>
<evidence type="ECO:0000313" key="2">
    <source>
        <dbReference type="EnsemblPlants" id="AES69358"/>
    </source>
</evidence>
<reference evidence="2" key="3">
    <citation type="submission" date="2015-04" db="UniProtKB">
        <authorList>
            <consortium name="EnsemblPlants"/>
        </authorList>
    </citation>
    <scope>IDENTIFICATION</scope>
    <source>
        <strain evidence="2">cv. Jemalong A17</strain>
    </source>
</reference>
<proteinExistence type="predicted"/>
<dbReference type="AlphaFoldDB" id="G7IWJ9"/>
<dbReference type="EMBL" id="CM001219">
    <property type="protein sequence ID" value="AES69358.1"/>
    <property type="molecule type" value="Genomic_DNA"/>
</dbReference>
<dbReference type="EnsemblPlants" id="AES69358">
    <property type="protein sequence ID" value="AES69358"/>
    <property type="gene ID" value="MTR_3g027950"/>
</dbReference>
<dbReference type="PaxDb" id="3880-AES69358"/>
<gene>
    <name evidence="1" type="ordered locus">MTR_3g027950</name>
</gene>
<evidence type="ECO:0000313" key="1">
    <source>
        <dbReference type="EMBL" id="AES69358.1"/>
    </source>
</evidence>
<dbReference type="HOGENOM" id="CLU_204159_0_0_1"/>
<protein>
    <submittedName>
        <fullName evidence="1 2">Uncharacterized protein</fullName>
    </submittedName>
</protein>
<organism evidence="1 3">
    <name type="scientific">Medicago truncatula</name>
    <name type="common">Barrel medic</name>
    <name type="synonym">Medicago tribuloides</name>
    <dbReference type="NCBI Taxonomy" id="3880"/>
    <lineage>
        <taxon>Eukaryota</taxon>
        <taxon>Viridiplantae</taxon>
        <taxon>Streptophyta</taxon>
        <taxon>Embryophyta</taxon>
        <taxon>Tracheophyta</taxon>
        <taxon>Spermatophyta</taxon>
        <taxon>Magnoliopsida</taxon>
        <taxon>eudicotyledons</taxon>
        <taxon>Gunneridae</taxon>
        <taxon>Pentapetalae</taxon>
        <taxon>rosids</taxon>
        <taxon>fabids</taxon>
        <taxon>Fabales</taxon>
        <taxon>Fabaceae</taxon>
        <taxon>Papilionoideae</taxon>
        <taxon>50 kb inversion clade</taxon>
        <taxon>NPAAA clade</taxon>
        <taxon>Hologalegina</taxon>
        <taxon>IRL clade</taxon>
        <taxon>Trifolieae</taxon>
        <taxon>Medicago</taxon>
    </lineage>
</organism>
<name>G7IWJ9_MEDTR</name>
<reference evidence="1 3" key="1">
    <citation type="journal article" date="2011" name="Nature">
        <title>The Medicago genome provides insight into the evolution of rhizobial symbioses.</title>
        <authorList>
            <person name="Young N.D."/>
            <person name="Debelle F."/>
            <person name="Oldroyd G.E."/>
            <person name="Geurts R."/>
            <person name="Cannon S.B."/>
            <person name="Udvardi M.K."/>
            <person name="Benedito V.A."/>
            <person name="Mayer K.F."/>
            <person name="Gouzy J."/>
            <person name="Schoof H."/>
            <person name="Van de Peer Y."/>
            <person name="Proost S."/>
            <person name="Cook D.R."/>
            <person name="Meyers B.C."/>
            <person name="Spannagl M."/>
            <person name="Cheung F."/>
            <person name="De Mita S."/>
            <person name="Krishnakumar V."/>
            <person name="Gundlach H."/>
            <person name="Zhou S."/>
            <person name="Mudge J."/>
            <person name="Bharti A.K."/>
            <person name="Murray J.D."/>
            <person name="Naoumkina M.A."/>
            <person name="Rosen B."/>
            <person name="Silverstein K.A."/>
            <person name="Tang H."/>
            <person name="Rombauts S."/>
            <person name="Zhao P.X."/>
            <person name="Zhou P."/>
            <person name="Barbe V."/>
            <person name="Bardou P."/>
            <person name="Bechner M."/>
            <person name="Bellec A."/>
            <person name="Berger A."/>
            <person name="Berges H."/>
            <person name="Bidwell S."/>
            <person name="Bisseling T."/>
            <person name="Choisne N."/>
            <person name="Couloux A."/>
            <person name="Denny R."/>
            <person name="Deshpande S."/>
            <person name="Dai X."/>
            <person name="Doyle J.J."/>
            <person name="Dudez A.M."/>
            <person name="Farmer A.D."/>
            <person name="Fouteau S."/>
            <person name="Franken C."/>
            <person name="Gibelin C."/>
            <person name="Gish J."/>
            <person name="Goldstein S."/>
            <person name="Gonzalez A.J."/>
            <person name="Green P.J."/>
            <person name="Hallab A."/>
            <person name="Hartog M."/>
            <person name="Hua A."/>
            <person name="Humphray S.J."/>
            <person name="Jeong D.H."/>
            <person name="Jing Y."/>
            <person name="Jocker A."/>
            <person name="Kenton S.M."/>
            <person name="Kim D.J."/>
            <person name="Klee K."/>
            <person name="Lai H."/>
            <person name="Lang C."/>
            <person name="Lin S."/>
            <person name="Macmil S.L."/>
            <person name="Magdelenat G."/>
            <person name="Matthews L."/>
            <person name="McCorrison J."/>
            <person name="Monaghan E.L."/>
            <person name="Mun J.H."/>
            <person name="Najar F.Z."/>
            <person name="Nicholson C."/>
            <person name="Noirot C."/>
            <person name="O'Bleness M."/>
            <person name="Paule C.R."/>
            <person name="Poulain J."/>
            <person name="Prion F."/>
            <person name="Qin B."/>
            <person name="Qu C."/>
            <person name="Retzel E.F."/>
            <person name="Riddle C."/>
            <person name="Sallet E."/>
            <person name="Samain S."/>
            <person name="Samson N."/>
            <person name="Sanders I."/>
            <person name="Saurat O."/>
            <person name="Scarpelli C."/>
            <person name="Schiex T."/>
            <person name="Segurens B."/>
            <person name="Severin A.J."/>
            <person name="Sherrier D.J."/>
            <person name="Shi R."/>
            <person name="Sims S."/>
            <person name="Singer S.R."/>
            <person name="Sinharoy S."/>
            <person name="Sterck L."/>
            <person name="Viollet A."/>
            <person name="Wang B.B."/>
            <person name="Wang K."/>
            <person name="Wang M."/>
            <person name="Wang X."/>
            <person name="Warfsmann J."/>
            <person name="Weissenbach J."/>
            <person name="White D.D."/>
            <person name="White J.D."/>
            <person name="Wiley G.B."/>
            <person name="Wincker P."/>
            <person name="Xing Y."/>
            <person name="Yang L."/>
            <person name="Yao Z."/>
            <person name="Ying F."/>
            <person name="Zhai J."/>
            <person name="Zhou L."/>
            <person name="Zuber A."/>
            <person name="Denarie J."/>
            <person name="Dixon R.A."/>
            <person name="May G.D."/>
            <person name="Schwartz D.C."/>
            <person name="Rogers J."/>
            <person name="Quetier F."/>
            <person name="Town C.D."/>
            <person name="Roe B.A."/>
        </authorList>
    </citation>
    <scope>NUCLEOTIDE SEQUENCE [LARGE SCALE GENOMIC DNA]</scope>
    <source>
        <strain evidence="1">A17</strain>
        <strain evidence="2 3">cv. Jemalong A17</strain>
    </source>
</reference>
<reference evidence="1 3" key="2">
    <citation type="journal article" date="2014" name="BMC Genomics">
        <title>An improved genome release (version Mt4.0) for the model legume Medicago truncatula.</title>
        <authorList>
            <person name="Tang H."/>
            <person name="Krishnakumar V."/>
            <person name="Bidwell S."/>
            <person name="Rosen B."/>
            <person name="Chan A."/>
            <person name="Zhou S."/>
            <person name="Gentzbittel L."/>
            <person name="Childs K.L."/>
            <person name="Yandell M."/>
            <person name="Gundlach H."/>
            <person name="Mayer K.F."/>
            <person name="Schwartz D.C."/>
            <person name="Town C.D."/>
        </authorList>
    </citation>
    <scope>GENOME REANNOTATION</scope>
    <source>
        <strain evidence="2 3">cv. Jemalong A17</strain>
    </source>
</reference>